<dbReference type="PROSITE" id="PS00010">
    <property type="entry name" value="ASX_HYDROXYL"/>
    <property type="match status" value="2"/>
</dbReference>
<name>A0A835A869_9POAL</name>
<dbReference type="SMART" id="SM00181">
    <property type="entry name" value="EGF"/>
    <property type="match status" value="2"/>
</dbReference>
<feature type="binding site" evidence="15">
    <location>
        <position position="492"/>
    </location>
    <ligand>
        <name>ATP</name>
        <dbReference type="ChEBI" id="CHEBI:30616"/>
    </ligand>
</feature>
<dbReference type="OrthoDB" id="283575at2759"/>
<dbReference type="PROSITE" id="PS00108">
    <property type="entry name" value="PROTEIN_KINASE_ST"/>
    <property type="match status" value="1"/>
</dbReference>
<dbReference type="GO" id="GO:0030247">
    <property type="term" value="F:polysaccharide binding"/>
    <property type="evidence" value="ECO:0007669"/>
    <property type="project" value="InterPro"/>
</dbReference>
<dbReference type="SUPFAM" id="SSF57184">
    <property type="entry name" value="Growth factor receptor domain"/>
    <property type="match status" value="1"/>
</dbReference>
<dbReference type="SMART" id="SM00220">
    <property type="entry name" value="S_TKc"/>
    <property type="match status" value="1"/>
</dbReference>
<keyword evidence="19" id="KW-1185">Reference proteome</keyword>
<dbReference type="PANTHER" id="PTHR27005">
    <property type="entry name" value="WALL-ASSOCIATED RECEPTOR KINASE-LIKE 21"/>
    <property type="match status" value="1"/>
</dbReference>
<evidence type="ECO:0000256" key="7">
    <source>
        <dbReference type="ARBA" id="ARBA00022737"/>
    </source>
</evidence>
<dbReference type="PROSITE" id="PS00107">
    <property type="entry name" value="PROTEIN_KINASE_ATP"/>
    <property type="match status" value="1"/>
</dbReference>
<dbReference type="InterPro" id="IPR018097">
    <property type="entry name" value="EGF_Ca-bd_CS"/>
</dbReference>
<reference evidence="18" key="1">
    <citation type="submission" date="2020-07" db="EMBL/GenBank/DDBJ databases">
        <title>Genome sequence and genetic diversity analysis of an under-domesticated orphan crop, white fonio (Digitaria exilis).</title>
        <authorList>
            <person name="Bennetzen J.L."/>
            <person name="Chen S."/>
            <person name="Ma X."/>
            <person name="Wang X."/>
            <person name="Yssel A.E.J."/>
            <person name="Chaluvadi S.R."/>
            <person name="Johnson M."/>
            <person name="Gangashetty P."/>
            <person name="Hamidou F."/>
            <person name="Sanogo M.D."/>
            <person name="Zwaenepoel A."/>
            <person name="Wallace J."/>
            <person name="Van De Peer Y."/>
            <person name="Van Deynze A."/>
        </authorList>
    </citation>
    <scope>NUCLEOTIDE SEQUENCE</scope>
    <source>
        <tissue evidence="18">Leaves</tissue>
    </source>
</reference>
<dbReference type="InterPro" id="IPR017441">
    <property type="entry name" value="Protein_kinase_ATP_BS"/>
</dbReference>
<keyword evidence="8 15" id="KW-0547">Nucleotide-binding</keyword>
<dbReference type="SUPFAM" id="SSF56112">
    <property type="entry name" value="Protein kinase-like (PK-like)"/>
    <property type="match status" value="1"/>
</dbReference>
<evidence type="ECO:0000256" key="8">
    <source>
        <dbReference type="ARBA" id="ARBA00022741"/>
    </source>
</evidence>
<evidence type="ECO:0000256" key="4">
    <source>
        <dbReference type="ARBA" id="ARBA00022679"/>
    </source>
</evidence>
<dbReference type="InterPro" id="IPR000742">
    <property type="entry name" value="EGF"/>
</dbReference>
<dbReference type="Pfam" id="PF13947">
    <property type="entry name" value="GUB_WAK_bind"/>
    <property type="match status" value="1"/>
</dbReference>
<evidence type="ECO:0000256" key="3">
    <source>
        <dbReference type="ARBA" id="ARBA00022536"/>
    </source>
</evidence>
<comment type="caution">
    <text evidence="18">The sequence shown here is derived from an EMBL/GenBank/DDBJ whole genome shotgun (WGS) entry which is preliminary data.</text>
</comment>
<dbReference type="GO" id="GO:0005509">
    <property type="term" value="F:calcium ion binding"/>
    <property type="evidence" value="ECO:0007669"/>
    <property type="project" value="InterPro"/>
</dbReference>
<dbReference type="InterPro" id="IPR025287">
    <property type="entry name" value="WAK_GUB"/>
</dbReference>
<keyword evidence="6" id="KW-0732">Signal</keyword>
<keyword evidence="12 16" id="KW-0472">Membrane</keyword>
<dbReference type="InterPro" id="IPR009030">
    <property type="entry name" value="Growth_fac_rcpt_cys_sf"/>
</dbReference>
<evidence type="ECO:0000256" key="9">
    <source>
        <dbReference type="ARBA" id="ARBA00022777"/>
    </source>
</evidence>
<dbReference type="InterPro" id="IPR001245">
    <property type="entry name" value="Ser-Thr/Tyr_kinase_cat_dom"/>
</dbReference>
<dbReference type="PANTHER" id="PTHR27005:SF209">
    <property type="entry name" value="OS09G0561500 PROTEIN"/>
    <property type="match status" value="1"/>
</dbReference>
<evidence type="ECO:0000256" key="5">
    <source>
        <dbReference type="ARBA" id="ARBA00022692"/>
    </source>
</evidence>
<keyword evidence="11 16" id="KW-1133">Transmembrane helix</keyword>
<keyword evidence="4" id="KW-0808">Transferase</keyword>
<keyword evidence="14" id="KW-0325">Glycoprotein</keyword>
<gene>
    <name evidence="18" type="ORF">HU200_061640</name>
</gene>
<evidence type="ECO:0000256" key="11">
    <source>
        <dbReference type="ARBA" id="ARBA00022989"/>
    </source>
</evidence>
<dbReference type="GO" id="GO:0005524">
    <property type="term" value="F:ATP binding"/>
    <property type="evidence" value="ECO:0007669"/>
    <property type="project" value="UniProtKB-UniRule"/>
</dbReference>
<dbReference type="InterPro" id="IPR049883">
    <property type="entry name" value="NOTCH1_EGF-like"/>
</dbReference>
<dbReference type="GO" id="GO:0007166">
    <property type="term" value="P:cell surface receptor signaling pathway"/>
    <property type="evidence" value="ECO:0007669"/>
    <property type="project" value="InterPro"/>
</dbReference>
<keyword evidence="13" id="KW-1015">Disulfide bond</keyword>
<dbReference type="InterPro" id="IPR001881">
    <property type="entry name" value="EGF-like_Ca-bd_dom"/>
</dbReference>
<keyword evidence="7" id="KW-0677">Repeat</keyword>
<evidence type="ECO:0000256" key="15">
    <source>
        <dbReference type="PROSITE-ProRule" id="PRU10141"/>
    </source>
</evidence>
<dbReference type="CDD" id="cd00054">
    <property type="entry name" value="EGF_CA"/>
    <property type="match status" value="2"/>
</dbReference>
<feature type="transmembrane region" description="Helical" evidence="16">
    <location>
        <begin position="388"/>
        <end position="412"/>
    </location>
</feature>
<dbReference type="FunFam" id="3.30.200.20:FF:000043">
    <property type="entry name" value="Wall-associated receptor kinase 2"/>
    <property type="match status" value="1"/>
</dbReference>
<dbReference type="PROSITE" id="PS01187">
    <property type="entry name" value="EGF_CA"/>
    <property type="match status" value="2"/>
</dbReference>
<dbReference type="Proteomes" id="UP000636709">
    <property type="component" value="Unassembled WGS sequence"/>
</dbReference>
<evidence type="ECO:0000313" key="18">
    <source>
        <dbReference type="EMBL" id="KAF8654454.1"/>
    </source>
</evidence>
<evidence type="ECO:0000256" key="6">
    <source>
        <dbReference type="ARBA" id="ARBA00022729"/>
    </source>
</evidence>
<evidence type="ECO:0000256" key="16">
    <source>
        <dbReference type="SAM" id="Phobius"/>
    </source>
</evidence>
<comment type="subcellular location">
    <subcellularLocation>
        <location evidence="1">Membrane</location>
        <topology evidence="1">Single-pass type I membrane protein</topology>
    </subcellularLocation>
</comment>
<sequence length="842" mass="92348">MALASPSQLPAVGQGPPVGLQANCTTICGDVIVPYPFGITVGCYLPGYNLTCNTSHNPPRLFLGTGALQVLSISLENSTVRVVGPDIPILESKGDGYVANGTWGGDEWGLRNGPYVLSEEYNELVVLGCQLSAELVIVDPNNGDIVINNCGSICGGAISIDTECLAPEKKQSRRCTRCSGFGCCQVPVPAGRSKYKVWVQSLDEDEDVNMPNSVFISEEGWFHEPTNYSYRTWSSGIPAILAWAIVSDVLPFQSAPRDGNATCPTDLNSTSCHSSFSYTCRCWDGYEGNPYIPRGCQDIDECKNPDICYGTCINMPGKYLCECPQGSRGDPHIPNGCLDIDECKLPDICYGICTNIPGKYLCECPQGSHGDPHIPNGCIKPNASRTGLILALGAGIGAMLLFIVLGTTFLICKLKEQRKKSLRQRFFKQNRGQLLQQLVCHRTDIAERMIITLEELEKATNNFDKSRELGGGGHGIVYKGILSSLHVVAIKKSKIMIQREINDFINEVAILSQMNHRNIVKLLGCCLETEVPLLVYEFISNGTLHNHLHVEAPLSLSWKDRLRIAVETARALAYLHSFASMPVIHRDVKSPNILLNDNLTVKLSDFGASRYVPIDQTGVDTAVQGTYGYLDPMYYSTRHLTEKSDVYSFGVVLIELLTRKKPVSYRSPEGYDLVNHFGTLLSERNLDDILDPQVSREGGGEVIDIALLAAICVKFVSAERPTMRHVEMALESIYEAKVFISSDMSDDDSHENYQFFDVSVGGTNLVTMTQGLQRRTCGKPVGNIIATKSPGHAGAAPPYSAPSPNNLHSYQFTDARDARVLRDHQGGSKEVLRHGQGMWSSW</sequence>
<dbReference type="InterPro" id="IPR045274">
    <property type="entry name" value="WAK-like"/>
</dbReference>
<organism evidence="18 19">
    <name type="scientific">Digitaria exilis</name>
    <dbReference type="NCBI Taxonomy" id="1010633"/>
    <lineage>
        <taxon>Eukaryota</taxon>
        <taxon>Viridiplantae</taxon>
        <taxon>Streptophyta</taxon>
        <taxon>Embryophyta</taxon>
        <taxon>Tracheophyta</taxon>
        <taxon>Spermatophyta</taxon>
        <taxon>Magnoliopsida</taxon>
        <taxon>Liliopsida</taxon>
        <taxon>Poales</taxon>
        <taxon>Poaceae</taxon>
        <taxon>PACMAD clade</taxon>
        <taxon>Panicoideae</taxon>
        <taxon>Panicodae</taxon>
        <taxon>Paniceae</taxon>
        <taxon>Anthephorinae</taxon>
        <taxon>Digitaria</taxon>
    </lineage>
</organism>
<dbReference type="Gene3D" id="3.30.200.20">
    <property type="entry name" value="Phosphorylase Kinase, domain 1"/>
    <property type="match status" value="1"/>
</dbReference>
<dbReference type="InterPro" id="IPR008271">
    <property type="entry name" value="Ser/Thr_kinase_AS"/>
</dbReference>
<keyword evidence="3" id="KW-0245">EGF-like domain</keyword>
<dbReference type="InterPro" id="IPR000719">
    <property type="entry name" value="Prot_kinase_dom"/>
</dbReference>
<dbReference type="GO" id="GO:0004674">
    <property type="term" value="F:protein serine/threonine kinase activity"/>
    <property type="evidence" value="ECO:0007669"/>
    <property type="project" value="UniProtKB-KW"/>
</dbReference>
<evidence type="ECO:0000259" key="17">
    <source>
        <dbReference type="PROSITE" id="PS50011"/>
    </source>
</evidence>
<dbReference type="PROSITE" id="PS50011">
    <property type="entry name" value="PROTEIN_KINASE_DOM"/>
    <property type="match status" value="1"/>
</dbReference>
<keyword evidence="5 16" id="KW-0812">Transmembrane</keyword>
<evidence type="ECO:0000256" key="2">
    <source>
        <dbReference type="ARBA" id="ARBA00022527"/>
    </source>
</evidence>
<keyword evidence="10 15" id="KW-0067">ATP-binding</keyword>
<feature type="domain" description="Protein kinase" evidence="17">
    <location>
        <begin position="463"/>
        <end position="740"/>
    </location>
</feature>
<evidence type="ECO:0000256" key="13">
    <source>
        <dbReference type="ARBA" id="ARBA00023157"/>
    </source>
</evidence>
<dbReference type="FunFam" id="1.10.510.10:FF:000084">
    <property type="entry name" value="Wall-associated receptor kinase 2"/>
    <property type="match status" value="1"/>
</dbReference>
<accession>A0A835A869</accession>
<dbReference type="GO" id="GO:0005886">
    <property type="term" value="C:plasma membrane"/>
    <property type="evidence" value="ECO:0007669"/>
    <property type="project" value="TreeGrafter"/>
</dbReference>
<dbReference type="InterPro" id="IPR000152">
    <property type="entry name" value="EGF-type_Asp/Asn_hydroxyl_site"/>
</dbReference>
<dbReference type="Gene3D" id="2.10.25.10">
    <property type="entry name" value="Laminin"/>
    <property type="match status" value="3"/>
</dbReference>
<dbReference type="Pfam" id="PF07714">
    <property type="entry name" value="PK_Tyr_Ser-Thr"/>
    <property type="match status" value="1"/>
</dbReference>
<dbReference type="Gene3D" id="1.10.510.10">
    <property type="entry name" value="Transferase(Phosphotransferase) domain 1"/>
    <property type="match status" value="1"/>
</dbReference>
<evidence type="ECO:0000256" key="1">
    <source>
        <dbReference type="ARBA" id="ARBA00004479"/>
    </source>
</evidence>
<evidence type="ECO:0000256" key="12">
    <source>
        <dbReference type="ARBA" id="ARBA00023136"/>
    </source>
</evidence>
<protein>
    <recommendedName>
        <fullName evidence="17">Protein kinase domain-containing protein</fullName>
    </recommendedName>
</protein>
<evidence type="ECO:0000256" key="14">
    <source>
        <dbReference type="ARBA" id="ARBA00023180"/>
    </source>
</evidence>
<dbReference type="InterPro" id="IPR011009">
    <property type="entry name" value="Kinase-like_dom_sf"/>
</dbReference>
<dbReference type="Pfam" id="PF07645">
    <property type="entry name" value="EGF_CA"/>
    <property type="match status" value="2"/>
</dbReference>
<dbReference type="SMART" id="SM00179">
    <property type="entry name" value="EGF_CA"/>
    <property type="match status" value="2"/>
</dbReference>
<proteinExistence type="predicted"/>
<dbReference type="FunFam" id="2.10.25.10:FF:000005">
    <property type="entry name" value="Fibrillin 2"/>
    <property type="match status" value="1"/>
</dbReference>
<evidence type="ECO:0000256" key="10">
    <source>
        <dbReference type="ARBA" id="ARBA00022840"/>
    </source>
</evidence>
<keyword evidence="9" id="KW-0418">Kinase</keyword>
<dbReference type="AlphaFoldDB" id="A0A835A869"/>
<keyword evidence="2" id="KW-0723">Serine/threonine-protein kinase</keyword>
<evidence type="ECO:0000313" key="19">
    <source>
        <dbReference type="Proteomes" id="UP000636709"/>
    </source>
</evidence>
<dbReference type="EMBL" id="JACEFO010002615">
    <property type="protein sequence ID" value="KAF8654454.1"/>
    <property type="molecule type" value="Genomic_DNA"/>
</dbReference>